<comment type="catalytic activity">
    <reaction evidence="4 7">
        <text>L-proline + NADP(+) = (S)-1-pyrroline-5-carboxylate + NADPH + 2 H(+)</text>
        <dbReference type="Rhea" id="RHEA:14109"/>
        <dbReference type="ChEBI" id="CHEBI:15378"/>
        <dbReference type="ChEBI" id="CHEBI:17388"/>
        <dbReference type="ChEBI" id="CHEBI:57783"/>
        <dbReference type="ChEBI" id="CHEBI:58349"/>
        <dbReference type="ChEBI" id="CHEBI:60039"/>
        <dbReference type="EC" id="1.5.1.2"/>
    </reaction>
</comment>
<dbReference type="PROSITE" id="PS00521">
    <property type="entry name" value="P5CR"/>
    <property type="match status" value="1"/>
</dbReference>
<evidence type="ECO:0000256" key="7">
    <source>
        <dbReference type="RuleBase" id="RU003903"/>
    </source>
</evidence>
<dbReference type="InterPro" id="IPR053790">
    <property type="entry name" value="P5CR-like_CS"/>
</dbReference>
<evidence type="ECO:0000259" key="9">
    <source>
        <dbReference type="Pfam" id="PF14748"/>
    </source>
</evidence>
<dbReference type="GO" id="GO:0055129">
    <property type="term" value="P:L-proline biosynthetic process"/>
    <property type="evidence" value="ECO:0007669"/>
    <property type="project" value="UniProtKB-UniRule"/>
</dbReference>
<dbReference type="NCBIfam" id="TIGR00112">
    <property type="entry name" value="proC"/>
    <property type="match status" value="1"/>
</dbReference>
<evidence type="ECO:0000256" key="4">
    <source>
        <dbReference type="HAMAP-Rule" id="MF_01925"/>
    </source>
</evidence>
<keyword evidence="2 4" id="KW-0521">NADP</keyword>
<keyword evidence="3 4" id="KW-0560">Oxidoreductase</keyword>
<evidence type="ECO:0000313" key="10">
    <source>
        <dbReference type="EMBL" id="EAV47572.1"/>
    </source>
</evidence>
<evidence type="ECO:0000256" key="3">
    <source>
        <dbReference type="ARBA" id="ARBA00023002"/>
    </source>
</evidence>
<dbReference type="FunFam" id="1.10.3730.10:FF:000001">
    <property type="entry name" value="Pyrroline-5-carboxylate reductase"/>
    <property type="match status" value="1"/>
</dbReference>
<evidence type="ECO:0000259" key="8">
    <source>
        <dbReference type="Pfam" id="PF03807"/>
    </source>
</evidence>
<sequence>MIKQKKIIFVGGGNMAKAIIYGLINNGYTQSNLFVIDPSADQLNTISSDYSVNVSTSMCQLNGGEIIILATKPHHIKSICESIKDNLNQQLIISIAAGISIKNISKWLGNYKHIVRTMPNLVAQIQRSMTALCGAEELSQDHKNDAQSIFNTIGKILWLNDEFKIDAVTSISGSGPAYVFYFLDSLIEAGEKVGLSRDEAEYLAHETLIGSAIMSESYLNDLGTLINNVSSKGGTTEQAISVLKNKDLKEIIGLAVASAFKRAIEIGSK</sequence>
<evidence type="ECO:0000256" key="2">
    <source>
        <dbReference type="ARBA" id="ARBA00022857"/>
    </source>
</evidence>
<comment type="caution">
    <text evidence="10">The sequence shown here is derived from an EMBL/GenBank/DDBJ whole genome shotgun (WGS) entry which is preliminary data.</text>
</comment>
<keyword evidence="4" id="KW-0963">Cytoplasm</keyword>
<dbReference type="PIRSF" id="PIRSF000193">
    <property type="entry name" value="Pyrrol-5-carb_rd"/>
    <property type="match status" value="1"/>
</dbReference>
<accession>A0P7R2</accession>
<evidence type="ECO:0000256" key="5">
    <source>
        <dbReference type="NCBIfam" id="TIGR00112"/>
    </source>
</evidence>
<dbReference type="PANTHER" id="PTHR11645:SF0">
    <property type="entry name" value="PYRROLINE-5-CARBOXYLATE REDUCTASE 3"/>
    <property type="match status" value="1"/>
</dbReference>
<dbReference type="AlphaFoldDB" id="A0P7R2"/>
<feature type="binding site" evidence="6">
    <location>
        <begin position="70"/>
        <end position="73"/>
    </location>
    <ligand>
        <name>NADP(+)</name>
        <dbReference type="ChEBI" id="CHEBI:58349"/>
    </ligand>
</feature>
<evidence type="ECO:0000256" key="6">
    <source>
        <dbReference type="PIRSR" id="PIRSR000193-1"/>
    </source>
</evidence>
<reference evidence="10 11" key="1">
    <citation type="submission" date="2006-11" db="EMBL/GenBank/DDBJ databases">
        <authorList>
            <person name="Giovannoni S."/>
            <person name="Vergin K."/>
            <person name="Ferriera S."/>
            <person name="Johnson J."/>
            <person name="Kravitz S."/>
            <person name="Beeson K."/>
            <person name="Sutton G."/>
            <person name="Rogers Y.-H."/>
            <person name="Friedman R."/>
            <person name="Frazier M."/>
            <person name="Venter J.C."/>
        </authorList>
    </citation>
    <scope>NUCLEOTIDE SEQUENCE [LARGE SCALE GENOMIC DNA]</scope>
    <source>
        <strain evidence="10 11">HTCC2181</strain>
    </source>
</reference>
<evidence type="ECO:0000313" key="11">
    <source>
        <dbReference type="Proteomes" id="UP000054262"/>
    </source>
</evidence>
<comment type="similarity">
    <text evidence="1 4 7">Belongs to the pyrroline-5-carboxylate reductase family.</text>
</comment>
<dbReference type="Pfam" id="PF14748">
    <property type="entry name" value="P5CR_dimer"/>
    <property type="match status" value="1"/>
</dbReference>
<keyword evidence="4 7" id="KW-0028">Amino-acid biosynthesis</keyword>
<protein>
    <recommendedName>
        <fullName evidence="4 5">Pyrroline-5-carboxylate reductase</fullName>
        <shortName evidence="4">P5C reductase</shortName>
        <shortName evidence="4">P5CR</shortName>
        <ecNumber evidence="4 5">1.5.1.2</ecNumber>
    </recommendedName>
    <alternativeName>
        <fullName evidence="4">PCA reductase</fullName>
    </alternativeName>
</protein>
<dbReference type="UniPathway" id="UPA00098">
    <property type="reaction ID" value="UER00361"/>
</dbReference>
<dbReference type="Pfam" id="PF03807">
    <property type="entry name" value="F420_oxidored"/>
    <property type="match status" value="1"/>
</dbReference>
<keyword evidence="11" id="KW-1185">Reference proteome</keyword>
<dbReference type="InterPro" id="IPR000304">
    <property type="entry name" value="Pyrroline-COOH_reductase"/>
</dbReference>
<dbReference type="InterPro" id="IPR029036">
    <property type="entry name" value="P5CR_dimer"/>
</dbReference>
<dbReference type="InterPro" id="IPR008927">
    <property type="entry name" value="6-PGluconate_DH-like_C_sf"/>
</dbReference>
<name>A0P7R2_9PROT</name>
<dbReference type="HAMAP" id="MF_01925">
    <property type="entry name" value="P5C_reductase"/>
    <property type="match status" value="1"/>
</dbReference>
<dbReference type="InterPro" id="IPR036291">
    <property type="entry name" value="NAD(P)-bd_dom_sf"/>
</dbReference>
<dbReference type="PANTHER" id="PTHR11645">
    <property type="entry name" value="PYRROLINE-5-CARBOXYLATE REDUCTASE"/>
    <property type="match status" value="1"/>
</dbReference>
<dbReference type="SUPFAM" id="SSF48179">
    <property type="entry name" value="6-phosphogluconate dehydrogenase C-terminal domain-like"/>
    <property type="match status" value="1"/>
</dbReference>
<dbReference type="EC" id="1.5.1.2" evidence="4 5"/>
<comment type="subcellular location">
    <subcellularLocation>
        <location evidence="4">Cytoplasm</location>
    </subcellularLocation>
</comment>
<comment type="function">
    <text evidence="4">Catalyzes the reduction of 1-pyrroline-5-carboxylate (PCA) to L-proline.</text>
</comment>
<feature type="domain" description="Pyrroline-5-carboxylate reductase dimerisation" evidence="9">
    <location>
        <begin position="164"/>
        <end position="265"/>
    </location>
</feature>
<evidence type="ECO:0000256" key="1">
    <source>
        <dbReference type="ARBA" id="ARBA00005525"/>
    </source>
</evidence>
<feature type="domain" description="Pyrroline-5-carboxylate reductase catalytic N-terminal" evidence="8">
    <location>
        <begin position="6"/>
        <end position="98"/>
    </location>
</feature>
<dbReference type="GO" id="GO:0004735">
    <property type="term" value="F:pyrroline-5-carboxylate reductase activity"/>
    <property type="evidence" value="ECO:0007669"/>
    <property type="project" value="UniProtKB-UniRule"/>
</dbReference>
<dbReference type="SUPFAM" id="SSF51735">
    <property type="entry name" value="NAD(P)-binding Rossmann-fold domains"/>
    <property type="match status" value="1"/>
</dbReference>
<dbReference type="Proteomes" id="UP000054262">
    <property type="component" value="Unassembled WGS sequence"/>
</dbReference>
<comment type="pathway">
    <text evidence="4 7">Amino-acid biosynthesis; L-proline biosynthesis; L-proline from L-glutamate 5-semialdehyde: step 1/1.</text>
</comment>
<dbReference type="GO" id="GO:0005737">
    <property type="term" value="C:cytoplasm"/>
    <property type="evidence" value="ECO:0007669"/>
    <property type="project" value="UniProtKB-SubCell"/>
</dbReference>
<proteinExistence type="inferred from homology"/>
<gene>
    <name evidence="4" type="primary">proC</name>
    <name evidence="10" type="ORF">MB2181_05825</name>
</gene>
<dbReference type="Gene3D" id="3.40.50.720">
    <property type="entry name" value="NAD(P)-binding Rossmann-like Domain"/>
    <property type="match status" value="1"/>
</dbReference>
<dbReference type="OrthoDB" id="9805754at2"/>
<dbReference type="EMBL" id="AAUX01000001">
    <property type="protein sequence ID" value="EAV47572.1"/>
    <property type="molecule type" value="Genomic_DNA"/>
</dbReference>
<dbReference type="InterPro" id="IPR028939">
    <property type="entry name" value="P5C_Rdtase_cat_N"/>
</dbReference>
<keyword evidence="4 7" id="KW-0641">Proline biosynthesis</keyword>
<comment type="catalytic activity">
    <reaction evidence="4">
        <text>L-proline + NAD(+) = (S)-1-pyrroline-5-carboxylate + NADH + 2 H(+)</text>
        <dbReference type="Rhea" id="RHEA:14105"/>
        <dbReference type="ChEBI" id="CHEBI:15378"/>
        <dbReference type="ChEBI" id="CHEBI:17388"/>
        <dbReference type="ChEBI" id="CHEBI:57540"/>
        <dbReference type="ChEBI" id="CHEBI:57945"/>
        <dbReference type="ChEBI" id="CHEBI:60039"/>
        <dbReference type="EC" id="1.5.1.2"/>
    </reaction>
</comment>
<organism evidence="10 11">
    <name type="scientific">Methylophilales bacterium HTCC2181</name>
    <dbReference type="NCBI Taxonomy" id="383631"/>
    <lineage>
        <taxon>Bacteria</taxon>
        <taxon>Pseudomonadati</taxon>
        <taxon>Pseudomonadota</taxon>
        <taxon>Betaproteobacteria</taxon>
        <taxon>Nitrosomonadales</taxon>
        <taxon>OM43 clade</taxon>
    </lineage>
</organism>
<dbReference type="Gene3D" id="1.10.3730.10">
    <property type="entry name" value="ProC C-terminal domain-like"/>
    <property type="match status" value="1"/>
</dbReference>